<dbReference type="InterPro" id="IPR011009">
    <property type="entry name" value="Kinase-like_dom_sf"/>
</dbReference>
<keyword evidence="3" id="KW-0723">Serine/threonine-protein kinase</keyword>
<dbReference type="GO" id="GO:0046872">
    <property type="term" value="F:metal ion binding"/>
    <property type="evidence" value="ECO:0007669"/>
    <property type="project" value="UniProtKB-KW"/>
</dbReference>
<evidence type="ECO:0000256" key="9">
    <source>
        <dbReference type="ARBA" id="ARBA00022842"/>
    </source>
</evidence>
<feature type="domain" description="RIO kinase" evidence="13">
    <location>
        <begin position="19"/>
        <end position="272"/>
    </location>
</feature>
<evidence type="ECO:0000256" key="5">
    <source>
        <dbReference type="ARBA" id="ARBA00022723"/>
    </source>
</evidence>
<dbReference type="Pfam" id="PF01163">
    <property type="entry name" value="RIO1"/>
    <property type="match status" value="1"/>
</dbReference>
<evidence type="ECO:0000256" key="12">
    <source>
        <dbReference type="SAM" id="MobiDB-lite"/>
    </source>
</evidence>
<name>A0A6J4V9G9_9DEIN</name>
<evidence type="ECO:0000256" key="4">
    <source>
        <dbReference type="ARBA" id="ARBA00022679"/>
    </source>
</evidence>
<keyword evidence="7" id="KW-0418">Kinase</keyword>
<proteinExistence type="inferred from homology"/>
<gene>
    <name evidence="14" type="ORF">AVDCRST_MAG86-1863</name>
</gene>
<dbReference type="SMART" id="SM00090">
    <property type="entry name" value="RIO"/>
    <property type="match status" value="1"/>
</dbReference>
<keyword evidence="8" id="KW-0067">ATP-binding</keyword>
<dbReference type="InterPro" id="IPR051272">
    <property type="entry name" value="RIO-type_Ser/Thr_kinase"/>
</dbReference>
<evidence type="ECO:0000256" key="1">
    <source>
        <dbReference type="ARBA" id="ARBA00009196"/>
    </source>
</evidence>
<dbReference type="InterPro" id="IPR000687">
    <property type="entry name" value="RIO_kinase"/>
</dbReference>
<dbReference type="EMBL" id="CADCWP010000132">
    <property type="protein sequence ID" value="CAA9572113.1"/>
    <property type="molecule type" value="Genomic_DNA"/>
</dbReference>
<reference evidence="14" key="1">
    <citation type="submission" date="2020-02" db="EMBL/GenBank/DDBJ databases">
        <authorList>
            <person name="Meier V. D."/>
        </authorList>
    </citation>
    <scope>NUCLEOTIDE SEQUENCE</scope>
    <source>
        <strain evidence="14">AVDCRST_MAG86</strain>
    </source>
</reference>
<evidence type="ECO:0000259" key="13">
    <source>
        <dbReference type="SMART" id="SM00090"/>
    </source>
</evidence>
<accession>A0A6J4V9G9</accession>
<comment type="catalytic activity">
    <reaction evidence="10">
        <text>L-threonyl-[protein] + ATP = O-phospho-L-threonyl-[protein] + ADP + H(+)</text>
        <dbReference type="Rhea" id="RHEA:46608"/>
        <dbReference type="Rhea" id="RHEA-COMP:11060"/>
        <dbReference type="Rhea" id="RHEA-COMP:11605"/>
        <dbReference type="ChEBI" id="CHEBI:15378"/>
        <dbReference type="ChEBI" id="CHEBI:30013"/>
        <dbReference type="ChEBI" id="CHEBI:30616"/>
        <dbReference type="ChEBI" id="CHEBI:61977"/>
        <dbReference type="ChEBI" id="CHEBI:456216"/>
        <dbReference type="EC" id="2.7.11.1"/>
    </reaction>
</comment>
<evidence type="ECO:0000256" key="7">
    <source>
        <dbReference type="ARBA" id="ARBA00022777"/>
    </source>
</evidence>
<protein>
    <recommendedName>
        <fullName evidence="2">non-specific serine/threonine protein kinase</fullName>
        <ecNumber evidence="2">2.7.11.1</ecNumber>
    </recommendedName>
</protein>
<keyword evidence="4" id="KW-0808">Transferase</keyword>
<comment type="catalytic activity">
    <reaction evidence="11">
        <text>L-seryl-[protein] + ATP = O-phospho-L-seryl-[protein] + ADP + H(+)</text>
        <dbReference type="Rhea" id="RHEA:17989"/>
        <dbReference type="Rhea" id="RHEA-COMP:9863"/>
        <dbReference type="Rhea" id="RHEA-COMP:11604"/>
        <dbReference type="ChEBI" id="CHEBI:15378"/>
        <dbReference type="ChEBI" id="CHEBI:29999"/>
        <dbReference type="ChEBI" id="CHEBI:30616"/>
        <dbReference type="ChEBI" id="CHEBI:83421"/>
        <dbReference type="ChEBI" id="CHEBI:456216"/>
        <dbReference type="EC" id="2.7.11.1"/>
    </reaction>
</comment>
<evidence type="ECO:0000256" key="8">
    <source>
        <dbReference type="ARBA" id="ARBA00022840"/>
    </source>
</evidence>
<keyword evidence="5" id="KW-0479">Metal-binding</keyword>
<dbReference type="SUPFAM" id="SSF56112">
    <property type="entry name" value="Protein kinase-like (PK-like)"/>
    <property type="match status" value="1"/>
</dbReference>
<evidence type="ECO:0000256" key="3">
    <source>
        <dbReference type="ARBA" id="ARBA00022527"/>
    </source>
</evidence>
<evidence type="ECO:0000256" key="2">
    <source>
        <dbReference type="ARBA" id="ARBA00012513"/>
    </source>
</evidence>
<dbReference type="Gene3D" id="1.10.510.10">
    <property type="entry name" value="Transferase(Phosphotransferase) domain 1"/>
    <property type="match status" value="1"/>
</dbReference>
<dbReference type="PANTHER" id="PTHR45723">
    <property type="entry name" value="SERINE/THREONINE-PROTEIN KINASE RIO1"/>
    <property type="match status" value="1"/>
</dbReference>
<feature type="region of interest" description="Disordered" evidence="12">
    <location>
        <begin position="1"/>
        <end position="29"/>
    </location>
</feature>
<dbReference type="GO" id="GO:0005524">
    <property type="term" value="F:ATP binding"/>
    <property type="evidence" value="ECO:0007669"/>
    <property type="project" value="UniProtKB-KW"/>
</dbReference>
<organism evidence="14">
    <name type="scientific">uncultured Truepera sp</name>
    <dbReference type="NCBI Taxonomy" id="543023"/>
    <lineage>
        <taxon>Bacteria</taxon>
        <taxon>Thermotogati</taxon>
        <taxon>Deinococcota</taxon>
        <taxon>Deinococci</taxon>
        <taxon>Trueperales</taxon>
        <taxon>Trueperaceae</taxon>
        <taxon>Truepera</taxon>
        <taxon>environmental samples</taxon>
    </lineage>
</organism>
<dbReference type="EC" id="2.7.11.1" evidence="2"/>
<sequence>MKRYTDLSDTAESFSKRKDRRKPKGRRSVNQLQTKDGFDDAGLQGLFEQGLVTELLGELKSGKEATVYLARGPRGLVAAKLYRDAAVRSFKNDHLYRDGRFIGDARVKKAIDQRSKTGVSAQQALWIMHEYGQLWALYNAGVPVPKPLVGPGADDCAKAGRVVLMDFIGDDEGAAPRLADVRLSPAEAEDAFNQSVALLTQLLKLGKVHGDFSAYNLLWWHGEVIIIDVPQMVEVEENRSAGELLERDVVSLCRSVKGIRADPREVLERVLRDARRSL</sequence>
<dbReference type="InterPro" id="IPR018934">
    <property type="entry name" value="RIO_dom"/>
</dbReference>
<feature type="compositionally biased region" description="Basic residues" evidence="12">
    <location>
        <begin position="17"/>
        <end position="27"/>
    </location>
</feature>
<evidence type="ECO:0000256" key="11">
    <source>
        <dbReference type="ARBA" id="ARBA00048679"/>
    </source>
</evidence>
<dbReference type="GO" id="GO:0004674">
    <property type="term" value="F:protein serine/threonine kinase activity"/>
    <property type="evidence" value="ECO:0007669"/>
    <property type="project" value="UniProtKB-KW"/>
</dbReference>
<keyword evidence="6" id="KW-0547">Nucleotide-binding</keyword>
<keyword evidence="9" id="KW-0460">Magnesium</keyword>
<comment type="similarity">
    <text evidence="1">Belongs to the protein kinase superfamily. RIO-type Ser/Thr kinase family.</text>
</comment>
<evidence type="ECO:0000313" key="14">
    <source>
        <dbReference type="EMBL" id="CAA9572113.1"/>
    </source>
</evidence>
<evidence type="ECO:0000256" key="6">
    <source>
        <dbReference type="ARBA" id="ARBA00022741"/>
    </source>
</evidence>
<evidence type="ECO:0000256" key="10">
    <source>
        <dbReference type="ARBA" id="ARBA00047899"/>
    </source>
</evidence>
<dbReference type="AlphaFoldDB" id="A0A6J4V9G9"/>
<dbReference type="Gene3D" id="3.30.200.20">
    <property type="entry name" value="Phosphorylase Kinase, domain 1"/>
    <property type="match status" value="1"/>
</dbReference>